<evidence type="ECO:0000313" key="2">
    <source>
        <dbReference type="Proteomes" id="UP000887575"/>
    </source>
</evidence>
<feature type="region of interest" description="Disordered" evidence="1">
    <location>
        <begin position="366"/>
        <end position="415"/>
    </location>
</feature>
<feature type="compositionally biased region" description="Pro residues" evidence="1">
    <location>
        <begin position="396"/>
        <end position="414"/>
    </location>
</feature>
<keyword evidence="2" id="KW-1185">Reference proteome</keyword>
<proteinExistence type="predicted"/>
<reference evidence="3" key="1">
    <citation type="submission" date="2024-02" db="UniProtKB">
        <authorList>
            <consortium name="WormBaseParasite"/>
        </authorList>
    </citation>
    <scope>IDENTIFICATION</scope>
</reference>
<evidence type="ECO:0000313" key="3">
    <source>
        <dbReference type="WBParaSite" id="MBELARI_LOCUS14660"/>
    </source>
</evidence>
<dbReference type="Proteomes" id="UP000887575">
    <property type="component" value="Unassembled WGS sequence"/>
</dbReference>
<accession>A0AAF3EKX8</accession>
<evidence type="ECO:0000256" key="1">
    <source>
        <dbReference type="SAM" id="MobiDB-lite"/>
    </source>
</evidence>
<protein>
    <submittedName>
        <fullName evidence="3">Uncharacterized protein</fullName>
    </submittedName>
</protein>
<dbReference type="WBParaSite" id="MBELARI_LOCUS14660">
    <property type="protein sequence ID" value="MBELARI_LOCUS14660"/>
    <property type="gene ID" value="MBELARI_LOCUS14660"/>
</dbReference>
<sequence length="508" mass="59089">MQERLMAINELPQYHAFLIKAIGQADTQYLTNKYEETISDVNLFNYWSGRFDEVNLAVEHLWSLKKDGQSPSDDPYLHFDVFVMTALIGFSWDLFEKMRTRRGEKIENKRGRAWGPAYQPTSTKGYLYIRSEQLTTESKFATSGMGIANFLEDFLGKEPLKQLNKKLSNELESDCDRWKRTNDEAQLFIHQFPKTLLSPSEVSCSEIHRYLAHLFDETLLKLFYQRIDELTSDISHFILWTDRFESVHQAIHRSKTEALSDLSRTSELLFFRSLTSFSMVFLVWKFCFWMNRKESTLELPKGAEATSNTENFIYWNRRFVTAGMAIERLQENMCQYSISPVSAPFFTIIICWELAAEVGEIKPSTTSLADEEEVKKKRITKPPQKDRQKLRFTPWTPAPLPEAPSPPPTQPIPQPELTQKRCVTCGKEFTYELENSFWLECNHTVPKFFAHEQCFVKALKEQIPSLDGRKRKDWKKALCVEDGCKGHLLFCDKVIKGVPHGNPILYDD</sequence>
<name>A0AAF3EKX8_9BILA</name>
<organism evidence="2 3">
    <name type="scientific">Mesorhabditis belari</name>
    <dbReference type="NCBI Taxonomy" id="2138241"/>
    <lineage>
        <taxon>Eukaryota</taxon>
        <taxon>Metazoa</taxon>
        <taxon>Ecdysozoa</taxon>
        <taxon>Nematoda</taxon>
        <taxon>Chromadorea</taxon>
        <taxon>Rhabditida</taxon>
        <taxon>Rhabditina</taxon>
        <taxon>Rhabditomorpha</taxon>
        <taxon>Rhabditoidea</taxon>
        <taxon>Rhabditidae</taxon>
        <taxon>Mesorhabditinae</taxon>
        <taxon>Mesorhabditis</taxon>
    </lineage>
</organism>
<dbReference type="AlphaFoldDB" id="A0AAF3EKX8"/>